<proteinExistence type="predicted"/>
<feature type="compositionally biased region" description="Polar residues" evidence="1">
    <location>
        <begin position="1259"/>
        <end position="1284"/>
    </location>
</feature>
<keyword evidence="2" id="KW-0472">Membrane</keyword>
<name>A0A2U8PV85_9BRAD</name>
<feature type="region of interest" description="Disordered" evidence="1">
    <location>
        <begin position="1254"/>
        <end position="1284"/>
    </location>
</feature>
<dbReference type="KEGG" id="brq:CIT40_14170"/>
<feature type="region of interest" description="Disordered" evidence="1">
    <location>
        <begin position="1"/>
        <end position="26"/>
    </location>
</feature>
<sequence>MTNSRNIRGMAAMPAQGASLPVDGCGPDGAQSYDGRLYREAMARNRSPQDYNPDFDRRGVQQQPQEWDDADWDPDQEAAAGHRARRLLSRSNSGFHRFGDGFGGLRRWLAADRWLKRVALVVATLAVVFVGCFGALWWRLGAGPINLDIATPWLAAAIEDNIGHGNTVEIGGTQIERAGRVRIAVRIRDIIVRDRDHAIVASAPKAEVKLSGAGLLMGHLRAESLNLVDAELAIRIAPDGTVTVSAGDTAKPLATGVASKKDAGLPPTFPRNGVPPPPFATAPANQDPSQAASQGPPQATAQSGILQGLDWLDSLSMTGLDGQNLNEIGLKNGNLIVDDQQRGSKWSFENITLSLRRPNQGGVTLSLGEEGARPWMLRATIGPAENGVRSVDIKADKVSTSNILLALRVKDLTYTADLPLTGELKGELGRDGVPTFFRGKIAVGAGNIIDTDTPDYPMAIDQAEINVEWDANRRVLVAPFKILSGANRLTLLAHLEPPNGTVNDWQLGFSGGSILLGGIDNEPPLVFNRIAVGFRFDTDHKRLLLTQADISNGEIGVAGTGAIDYSGEPRLTLGFAGTPMSASALKRMWPTLVVPELREWVIERIERGTLQRIEVGVNSPTKNLPRKGPPIPDDGLSVNIVASGVAVRPVDGMPVVHDADLKARVTGRTATVTIGQGIADTPAGRKVTISDFVFEVPDMAPKPSPSRTRFRIDGPVSAAAEMLSNDRLSDLSSTVIDPNTSKGTFTANIQLGLPVKGELTKADTTYAVTADLNGFAADKLVMNQKLEANTLKIVASNQGYQVKGDVKINGQAASLDYRKPAEGDADVKLQATLDDASRARLGFDLSPAVSGSLPIKLSGKIAGGPEQTTKLGIEADLTSVKLDNILPGWVKLPGKSGKASFKVVPTAQSTRLEDIVIEGGGASIKGSLEVDANGDLMNANFPVYSPSDGDKASLKVERSQDGVVKGTMRGDVFDGRGFLKSAISGNSKDDKTNKLKNVDFDIDVKLGAVAGFNGEAMRSVDAKMSKRNGAIKAFTLSGKVGKDTPVAADLRGGRAQGNREVIYLQTNDAGALLRFTDTYTKAVGGQMVVAMEPPTSDPNTSREGLINVRDFTVKGEAQLERVAAGAPNGTGNGVSFSALRAEFTRQNGALTVRDGVVKGPMIGATIEGSIDYPGNQVCMSGTFVPMYGVNNIFGQIPLFGIFLGANNNEGLIGVTYEVVGTPVAPVMRVNPISAMAPGLLRKIFEFNTGKQNAPFEEFPSQSNDGSTGSTRQLSSGCTLTRRSQ</sequence>
<accession>A0A2U8PV85</accession>
<evidence type="ECO:0000256" key="2">
    <source>
        <dbReference type="SAM" id="Phobius"/>
    </source>
</evidence>
<feature type="region of interest" description="Disordered" evidence="1">
    <location>
        <begin position="44"/>
        <end position="73"/>
    </location>
</feature>
<dbReference type="OrthoDB" id="7161641at2"/>
<reference evidence="4 5" key="2">
    <citation type="journal article" date="2019" name="Int. J. Syst. Evol. Microbiol.">
        <title>Description and complete genome sequence of Bradyrhizobium amphicarpaeae sp. nov., harbouring photosystem and nitrogen-fixation genes.</title>
        <authorList>
            <person name="Bromfield E.S.P."/>
            <person name="Cloutier S."/>
            <person name="Nguyen H.D.T."/>
        </authorList>
    </citation>
    <scope>NUCLEOTIDE SEQUENCE [LARGE SCALE GENOMIC DNA]</scope>
    <source>
        <strain evidence="4 5">39S1MB</strain>
    </source>
</reference>
<protein>
    <recommendedName>
        <fullName evidence="3">YhdP central domain-containing protein</fullName>
    </recommendedName>
</protein>
<evidence type="ECO:0000313" key="5">
    <source>
        <dbReference type="Proteomes" id="UP000215884"/>
    </source>
</evidence>
<feature type="compositionally biased region" description="Pro residues" evidence="1">
    <location>
        <begin position="267"/>
        <end position="280"/>
    </location>
</feature>
<keyword evidence="2" id="KW-1133">Transmembrane helix</keyword>
<feature type="transmembrane region" description="Helical" evidence="2">
    <location>
        <begin position="118"/>
        <end position="138"/>
    </location>
</feature>
<evidence type="ECO:0000313" key="4">
    <source>
        <dbReference type="EMBL" id="AWM01068.1"/>
    </source>
</evidence>
<evidence type="ECO:0000256" key="1">
    <source>
        <dbReference type="SAM" id="MobiDB-lite"/>
    </source>
</evidence>
<feature type="region of interest" description="Disordered" evidence="1">
    <location>
        <begin position="256"/>
        <end position="301"/>
    </location>
</feature>
<gene>
    <name evidence="4" type="ORF">CIT40_14170</name>
</gene>
<organism evidence="4 5">
    <name type="scientific">Bradyrhizobium amphicarpaeae</name>
    <dbReference type="NCBI Taxonomy" id="1404768"/>
    <lineage>
        <taxon>Bacteria</taxon>
        <taxon>Pseudomonadati</taxon>
        <taxon>Pseudomonadota</taxon>
        <taxon>Alphaproteobacteria</taxon>
        <taxon>Hyphomicrobiales</taxon>
        <taxon>Nitrobacteraceae</taxon>
        <taxon>Bradyrhizobium</taxon>
    </lineage>
</organism>
<keyword evidence="2" id="KW-0812">Transmembrane</keyword>
<dbReference type="InterPro" id="IPR025263">
    <property type="entry name" value="YhdP_central"/>
</dbReference>
<feature type="compositionally biased region" description="Polar residues" evidence="1">
    <location>
        <begin position="283"/>
        <end position="301"/>
    </location>
</feature>
<feature type="domain" description="YhdP central" evidence="3">
    <location>
        <begin position="537"/>
        <end position="941"/>
    </location>
</feature>
<dbReference type="Pfam" id="PF13116">
    <property type="entry name" value="YhdP"/>
    <property type="match status" value="1"/>
</dbReference>
<reference evidence="4 5" key="1">
    <citation type="journal article" date="2017" name="Syst. Appl. Microbiol.">
        <title>Soybeans inoculated with root zone soils of Canadian native legumes harbour diverse and novel Bradyrhizobium spp. that possess agricultural potential.</title>
        <authorList>
            <person name="Bromfield E.S.P."/>
            <person name="Cloutier S."/>
            <person name="Tambong J.T."/>
            <person name="Tran Thi T.V."/>
        </authorList>
    </citation>
    <scope>NUCLEOTIDE SEQUENCE [LARGE SCALE GENOMIC DNA]</scope>
    <source>
        <strain evidence="4 5">39S1MB</strain>
    </source>
</reference>
<dbReference type="EMBL" id="CP029426">
    <property type="protein sequence ID" value="AWM01068.1"/>
    <property type="molecule type" value="Genomic_DNA"/>
</dbReference>
<keyword evidence="5" id="KW-1185">Reference proteome</keyword>
<dbReference type="Proteomes" id="UP000215884">
    <property type="component" value="Chromosome"/>
</dbReference>
<evidence type="ECO:0000259" key="3">
    <source>
        <dbReference type="Pfam" id="PF13116"/>
    </source>
</evidence>